<dbReference type="PROSITE" id="PS50995">
    <property type="entry name" value="HTH_MARR_2"/>
    <property type="match status" value="1"/>
</dbReference>
<evidence type="ECO:0000313" key="4">
    <source>
        <dbReference type="Proteomes" id="UP001324533"/>
    </source>
</evidence>
<dbReference type="SUPFAM" id="SSF46785">
    <property type="entry name" value="Winged helix' DNA-binding domain"/>
    <property type="match status" value="1"/>
</dbReference>
<dbReference type="PANTHER" id="PTHR33164">
    <property type="entry name" value="TRANSCRIPTIONAL REGULATOR, MARR FAMILY"/>
    <property type="match status" value="1"/>
</dbReference>
<protein>
    <submittedName>
        <fullName evidence="3">MarR family transcriptional regulator</fullName>
    </submittedName>
</protein>
<dbReference type="SMART" id="SM00347">
    <property type="entry name" value="HTH_MARR"/>
    <property type="match status" value="1"/>
</dbReference>
<dbReference type="InterPro" id="IPR036388">
    <property type="entry name" value="WH-like_DNA-bd_sf"/>
</dbReference>
<feature type="domain" description="HTH marR-type" evidence="2">
    <location>
        <begin position="21"/>
        <end position="150"/>
    </location>
</feature>
<sequence>MHAADVPSVPAPPGPPAFRAPTTLLREVLDVTELFEERMRRELTVNPTDLEAMEHLLMAGPLAPSELAKRLGISTASTTTAVDRLVALGHVTREPHPTDRRGVMVVPTPASRARALGMLMPMIHDVDRELDEFTPEEQEVIARYLSRVIATYRAHAAVDD</sequence>
<dbReference type="InterPro" id="IPR036390">
    <property type="entry name" value="WH_DNA-bd_sf"/>
</dbReference>
<accession>A0ABZ0VBG8</accession>
<dbReference type="InterPro" id="IPR000835">
    <property type="entry name" value="HTH_MarR-typ"/>
</dbReference>
<dbReference type="EMBL" id="CP139779">
    <property type="protein sequence ID" value="WQB70975.1"/>
    <property type="molecule type" value="Genomic_DNA"/>
</dbReference>
<name>A0ABZ0VBG8_9MICO</name>
<keyword evidence="4" id="KW-1185">Reference proteome</keyword>
<dbReference type="Gene3D" id="1.10.10.10">
    <property type="entry name" value="Winged helix-like DNA-binding domain superfamily/Winged helix DNA-binding domain"/>
    <property type="match status" value="1"/>
</dbReference>
<dbReference type="RefSeq" id="WP_322411111.1">
    <property type="nucleotide sequence ID" value="NZ_CP139779.1"/>
</dbReference>
<reference evidence="3 4" key="1">
    <citation type="submission" date="2023-06" db="EMBL/GenBank/DDBJ databases">
        <title>Rock-solubilizing bacteria, Microbacterium invictum, promotes re-establishment of vegetation in rocky wasteland by accelerating rock bio-weathering and reshaping soil bacterial community.</title>
        <authorList>
            <person name="Liu C."/>
        </authorList>
    </citation>
    <scope>NUCLEOTIDE SEQUENCE [LARGE SCALE GENOMIC DNA]</scope>
    <source>
        <strain evidence="3 4">X-18</strain>
    </source>
</reference>
<feature type="region of interest" description="Disordered" evidence="1">
    <location>
        <begin position="1"/>
        <end position="20"/>
    </location>
</feature>
<gene>
    <name evidence="3" type="ORF">T9R20_03150</name>
</gene>
<evidence type="ECO:0000259" key="2">
    <source>
        <dbReference type="PROSITE" id="PS50995"/>
    </source>
</evidence>
<organism evidence="3 4">
    <name type="scientific">Microbacterium invictum</name>
    <dbReference type="NCBI Taxonomy" id="515415"/>
    <lineage>
        <taxon>Bacteria</taxon>
        <taxon>Bacillati</taxon>
        <taxon>Actinomycetota</taxon>
        <taxon>Actinomycetes</taxon>
        <taxon>Micrococcales</taxon>
        <taxon>Microbacteriaceae</taxon>
        <taxon>Microbacterium</taxon>
    </lineage>
</organism>
<dbReference type="PANTHER" id="PTHR33164:SF43">
    <property type="entry name" value="HTH-TYPE TRANSCRIPTIONAL REPRESSOR YETL"/>
    <property type="match status" value="1"/>
</dbReference>
<evidence type="ECO:0000256" key="1">
    <source>
        <dbReference type="SAM" id="MobiDB-lite"/>
    </source>
</evidence>
<dbReference type="Pfam" id="PF12802">
    <property type="entry name" value="MarR_2"/>
    <property type="match status" value="1"/>
</dbReference>
<dbReference type="Proteomes" id="UP001324533">
    <property type="component" value="Chromosome"/>
</dbReference>
<dbReference type="PRINTS" id="PR00598">
    <property type="entry name" value="HTHMARR"/>
</dbReference>
<proteinExistence type="predicted"/>
<evidence type="ECO:0000313" key="3">
    <source>
        <dbReference type="EMBL" id="WQB70975.1"/>
    </source>
</evidence>
<dbReference type="InterPro" id="IPR039422">
    <property type="entry name" value="MarR/SlyA-like"/>
</dbReference>
<feature type="compositionally biased region" description="Pro residues" evidence="1">
    <location>
        <begin position="9"/>
        <end position="18"/>
    </location>
</feature>